<dbReference type="InterPro" id="IPR019845">
    <property type="entry name" value="Squalene/phytoene_synthase_CS"/>
</dbReference>
<dbReference type="EMBL" id="JACIEK010000001">
    <property type="protein sequence ID" value="MBB3996793.1"/>
    <property type="molecule type" value="Genomic_DNA"/>
</dbReference>
<evidence type="ECO:0000313" key="7">
    <source>
        <dbReference type="Proteomes" id="UP000542776"/>
    </source>
</evidence>
<evidence type="ECO:0000313" key="6">
    <source>
        <dbReference type="EMBL" id="MBB3996793.1"/>
    </source>
</evidence>
<dbReference type="Proteomes" id="UP000542776">
    <property type="component" value="Unassembled WGS sequence"/>
</dbReference>
<protein>
    <submittedName>
        <fullName evidence="6">Phytoene synthase</fullName>
        <ecNumber evidence="6">2.5.1.32</ecNumber>
    </submittedName>
</protein>
<evidence type="ECO:0000256" key="5">
    <source>
        <dbReference type="ARBA" id="ARBA00053028"/>
    </source>
</evidence>
<proteinExistence type="inferred from homology"/>
<comment type="pathway">
    <text evidence="1">Carotenoid biosynthesis; phytoene biosynthesis.</text>
</comment>
<dbReference type="CDD" id="cd00683">
    <property type="entry name" value="Trans_IPPS_HH"/>
    <property type="match status" value="1"/>
</dbReference>
<dbReference type="SFLD" id="SFLDG01212">
    <property type="entry name" value="Phytoene_synthase_like"/>
    <property type="match status" value="1"/>
</dbReference>
<evidence type="ECO:0000256" key="2">
    <source>
        <dbReference type="ARBA" id="ARBA00006251"/>
    </source>
</evidence>
<dbReference type="RefSeq" id="WP_183197721.1">
    <property type="nucleotide sequence ID" value="NZ_JACIEK010000001.1"/>
</dbReference>
<dbReference type="AlphaFoldDB" id="A0A7W6EEK4"/>
<dbReference type="InterPro" id="IPR044843">
    <property type="entry name" value="Trans_IPPS_bact-type"/>
</dbReference>
<evidence type="ECO:0000256" key="1">
    <source>
        <dbReference type="ARBA" id="ARBA00004684"/>
    </source>
</evidence>
<dbReference type="Gene3D" id="1.10.600.10">
    <property type="entry name" value="Farnesyl Diphosphate Synthase"/>
    <property type="match status" value="1"/>
</dbReference>
<dbReference type="GO" id="GO:0051996">
    <property type="term" value="F:squalene synthase [NAD(P)H] activity"/>
    <property type="evidence" value="ECO:0007669"/>
    <property type="project" value="InterPro"/>
</dbReference>
<dbReference type="EC" id="2.5.1.32" evidence="6"/>
<dbReference type="InterPro" id="IPR008949">
    <property type="entry name" value="Isoprenoid_synthase_dom_sf"/>
</dbReference>
<dbReference type="SUPFAM" id="SSF48576">
    <property type="entry name" value="Terpenoid synthases"/>
    <property type="match status" value="1"/>
</dbReference>
<keyword evidence="3 6" id="KW-0808">Transferase</keyword>
<gene>
    <name evidence="6" type="ORF">GGR04_000614</name>
</gene>
<comment type="similarity">
    <text evidence="2">Belongs to the phytoene/squalene synthase family.</text>
</comment>
<dbReference type="GO" id="GO:0016117">
    <property type="term" value="P:carotenoid biosynthetic process"/>
    <property type="evidence" value="ECO:0007669"/>
    <property type="project" value="UniProtKB-KW"/>
</dbReference>
<dbReference type="PROSITE" id="PS01044">
    <property type="entry name" value="SQUALEN_PHYTOEN_SYN_1"/>
    <property type="match status" value="1"/>
</dbReference>
<dbReference type="SFLD" id="SFLDS00005">
    <property type="entry name" value="Isoprenoid_Synthase_Type_I"/>
    <property type="match status" value="1"/>
</dbReference>
<comment type="caution">
    <text evidence="6">The sequence shown here is derived from an EMBL/GenBank/DDBJ whole genome shotgun (WGS) entry which is preliminary data.</text>
</comment>
<organism evidence="6 7">
    <name type="scientific">Aureimonas pseudogalii</name>
    <dbReference type="NCBI Taxonomy" id="1744844"/>
    <lineage>
        <taxon>Bacteria</taxon>
        <taxon>Pseudomonadati</taxon>
        <taxon>Pseudomonadota</taxon>
        <taxon>Alphaproteobacteria</taxon>
        <taxon>Hyphomicrobiales</taxon>
        <taxon>Aurantimonadaceae</taxon>
        <taxon>Aureimonas</taxon>
    </lineage>
</organism>
<dbReference type="FunFam" id="1.10.600.10:FF:000020">
    <property type="entry name" value="Phytoene synthase"/>
    <property type="match status" value="1"/>
</dbReference>
<dbReference type="PROSITE" id="PS01045">
    <property type="entry name" value="SQUALEN_PHYTOEN_SYN_2"/>
    <property type="match status" value="1"/>
</dbReference>
<evidence type="ECO:0000256" key="4">
    <source>
        <dbReference type="ARBA" id="ARBA00022746"/>
    </source>
</evidence>
<dbReference type="PANTHER" id="PTHR31480">
    <property type="entry name" value="BIFUNCTIONAL LYCOPENE CYCLASE/PHYTOENE SYNTHASE"/>
    <property type="match status" value="1"/>
</dbReference>
<dbReference type="SFLD" id="SFLDG01018">
    <property type="entry name" value="Squalene/Phytoene_Synthase_Lik"/>
    <property type="match status" value="1"/>
</dbReference>
<comment type="cofactor">
    <cofactor evidence="5">
        <name>ATP</name>
        <dbReference type="ChEBI" id="CHEBI:30616"/>
    </cofactor>
</comment>
<dbReference type="InterPro" id="IPR033904">
    <property type="entry name" value="Trans_IPPS_HH"/>
</dbReference>
<dbReference type="InterPro" id="IPR002060">
    <property type="entry name" value="Squ/phyt_synthse"/>
</dbReference>
<keyword evidence="7" id="KW-1185">Reference proteome</keyword>
<dbReference type="Pfam" id="PF00494">
    <property type="entry name" value="SQS_PSY"/>
    <property type="match status" value="1"/>
</dbReference>
<accession>A0A7W6EEK4</accession>
<evidence type="ECO:0000256" key="3">
    <source>
        <dbReference type="ARBA" id="ARBA00022679"/>
    </source>
</evidence>
<sequence>MPKETPGDVAAFAARSIAAGSKSFAAAARLFDRETRERVMMLYAWCRHCDDVVDGQEGGRGRVASSLTPVERIEGLRRDTHAALDGRLAELDPAFHALAAVAGRANLSPALLDEHLAGFADDVAGCRYRTLDELMVYCWRVAGVVGVMMAGIMGARDEGVLDRAADLGLAFQLTNIARDVVEDAAEGRVYLPLDWLAEEGVSPADLADPRHAANIARLRARLVAAAEPYYASARIGVDALPRRSAWAIATAERVYRRIGLKLTAAGEAAGDRRISTTKGEKFGAIAGAGWTALRFRDYGGSERDPALWRRPALG</sequence>
<dbReference type="GO" id="GO:0004311">
    <property type="term" value="F:geranylgeranyl diphosphate synthase activity"/>
    <property type="evidence" value="ECO:0007669"/>
    <property type="project" value="InterPro"/>
</dbReference>
<name>A0A7W6EEK4_9HYPH</name>
<reference evidence="6 7" key="1">
    <citation type="submission" date="2020-08" db="EMBL/GenBank/DDBJ databases">
        <title>Genomic Encyclopedia of Type Strains, Phase IV (KMG-IV): sequencing the most valuable type-strain genomes for metagenomic binning, comparative biology and taxonomic classification.</title>
        <authorList>
            <person name="Goeker M."/>
        </authorList>
    </citation>
    <scope>NUCLEOTIDE SEQUENCE [LARGE SCALE GENOMIC DNA]</scope>
    <source>
        <strain evidence="6 7">DSM 102238</strain>
    </source>
</reference>
<keyword evidence="4" id="KW-0125">Carotenoid biosynthesis</keyword>